<dbReference type="AlphaFoldDB" id="A0A381ZC62"/>
<evidence type="ECO:0000313" key="1">
    <source>
        <dbReference type="EMBL" id="SVA86442.1"/>
    </source>
</evidence>
<sequence length="63" mass="7089">MKAAPPSYSQTQRTYLATSNVYPWRISFSCGSNRVASEDVNNAFFDTANQHANIQIHSTQVEH</sequence>
<proteinExistence type="predicted"/>
<dbReference type="EMBL" id="UINC01020631">
    <property type="protein sequence ID" value="SVA86442.1"/>
    <property type="molecule type" value="Genomic_DNA"/>
</dbReference>
<organism evidence="1">
    <name type="scientific">marine metagenome</name>
    <dbReference type="NCBI Taxonomy" id="408172"/>
    <lineage>
        <taxon>unclassified sequences</taxon>
        <taxon>metagenomes</taxon>
        <taxon>ecological metagenomes</taxon>
    </lineage>
</organism>
<name>A0A381ZC62_9ZZZZ</name>
<reference evidence="1" key="1">
    <citation type="submission" date="2018-05" db="EMBL/GenBank/DDBJ databases">
        <authorList>
            <person name="Lanie J.A."/>
            <person name="Ng W.-L."/>
            <person name="Kazmierczak K.M."/>
            <person name="Andrzejewski T.M."/>
            <person name="Davidsen T.M."/>
            <person name="Wayne K.J."/>
            <person name="Tettelin H."/>
            <person name="Glass J.I."/>
            <person name="Rusch D."/>
            <person name="Podicherti R."/>
            <person name="Tsui H.-C.T."/>
            <person name="Winkler M.E."/>
        </authorList>
    </citation>
    <scope>NUCLEOTIDE SEQUENCE</scope>
</reference>
<gene>
    <name evidence="1" type="ORF">METZ01_LOCUS139296</name>
</gene>
<accession>A0A381ZC62</accession>
<protein>
    <submittedName>
        <fullName evidence="1">Uncharacterized protein</fullName>
    </submittedName>
</protein>